<dbReference type="Proteomes" id="UP000005627">
    <property type="component" value="Chromosome 5"/>
</dbReference>
<comment type="subcellular location">
    <subcellularLocation>
        <location evidence="7">Peroxisome matrix</location>
    </subcellularLocation>
</comment>
<dbReference type="Gene3D" id="3.40.50.300">
    <property type="entry name" value="P-loop containing nucleotide triphosphate hydrolases"/>
    <property type="match status" value="1"/>
</dbReference>
<evidence type="ECO:0000256" key="2">
    <source>
        <dbReference type="ARBA" id="ARBA00022741"/>
    </source>
</evidence>
<reference evidence="11 12" key="1">
    <citation type="journal article" date="2011" name="Proc. Natl. Acad. Sci. U.S.A.">
        <title>Evolutionary erosion of yeast sex chromosomes by mating-type switching accidents.</title>
        <authorList>
            <person name="Gordon J.L."/>
            <person name="Armisen D."/>
            <person name="Proux-Wera E."/>
            <person name="Oheigeartaigh S.S."/>
            <person name="Byrne K.P."/>
            <person name="Wolfe K.H."/>
        </authorList>
    </citation>
    <scope>NUCLEOTIDE SEQUENCE [LARGE SCALE GENOMIC DNA]</scope>
    <source>
        <strain evidence="12">ATCC 10662 / CBS 1146 / NBRC 0425 / NCYC 2629 / NRRL Y-866</strain>
    </source>
</reference>
<dbReference type="InterPro" id="IPR020568">
    <property type="entry name" value="Ribosomal_Su5_D2-typ_SF"/>
</dbReference>
<dbReference type="HOGENOM" id="CLU_004109_4_0_1"/>
<dbReference type="PRINTS" id="PR00830">
    <property type="entry name" value="ENDOLAPTASE"/>
</dbReference>
<dbReference type="InterPro" id="IPR008269">
    <property type="entry name" value="Lon_proteolytic"/>
</dbReference>
<dbReference type="eggNOG" id="KOG2004">
    <property type="taxonomic scope" value="Eukaryota"/>
</dbReference>
<feature type="active site" evidence="7 8">
    <location>
        <position position="864"/>
    </location>
</feature>
<evidence type="ECO:0000313" key="11">
    <source>
        <dbReference type="EMBL" id="CCE92794.1"/>
    </source>
</evidence>
<feature type="compositionally biased region" description="Polar residues" evidence="9">
    <location>
        <begin position="356"/>
        <end position="371"/>
    </location>
</feature>
<dbReference type="GO" id="GO:0016558">
    <property type="term" value="P:protein import into peroxisome matrix"/>
    <property type="evidence" value="ECO:0007669"/>
    <property type="project" value="UniProtKB-UniRule"/>
</dbReference>
<dbReference type="GO" id="GO:0006515">
    <property type="term" value="P:protein quality control for misfolded or incompletely synthesized proteins"/>
    <property type="evidence" value="ECO:0007669"/>
    <property type="project" value="UniProtKB-UniRule"/>
</dbReference>
<dbReference type="GO" id="GO:0016887">
    <property type="term" value="F:ATP hydrolysis activity"/>
    <property type="evidence" value="ECO:0007669"/>
    <property type="project" value="UniProtKB-UniRule"/>
</dbReference>
<dbReference type="GeneID" id="11500994"/>
<dbReference type="InterPro" id="IPR003593">
    <property type="entry name" value="AAA+_ATPase"/>
</dbReference>
<dbReference type="OrthoDB" id="2411602at2759"/>
<dbReference type="GO" id="GO:0004252">
    <property type="term" value="F:serine-type endopeptidase activity"/>
    <property type="evidence" value="ECO:0007669"/>
    <property type="project" value="UniProtKB-UniRule"/>
</dbReference>
<dbReference type="GO" id="GO:0004176">
    <property type="term" value="F:ATP-dependent peptidase activity"/>
    <property type="evidence" value="ECO:0007669"/>
    <property type="project" value="UniProtKB-UniRule"/>
</dbReference>
<dbReference type="Gene3D" id="3.30.230.10">
    <property type="match status" value="1"/>
</dbReference>
<proteinExistence type="inferred from homology"/>
<dbReference type="PANTHER" id="PTHR10046">
    <property type="entry name" value="ATP DEPENDENT LON PROTEASE FAMILY MEMBER"/>
    <property type="match status" value="1"/>
</dbReference>
<dbReference type="AlphaFoldDB" id="G8ZW00"/>
<comment type="function">
    <text evidence="7">ATP-dependent serine protease that mediates the selective degradation of misfolded and unassembled polypeptides in the peroxisomal matrix. Necessary for type 2 peroxisome targeting signal (PTS2)-containing protein processing and facilitates peroxisome matrix protein import.</text>
</comment>
<comment type="similarity">
    <text evidence="7 8">Belongs to the peptidase S16 family.</text>
</comment>
<feature type="active site" evidence="7 8">
    <location>
        <position position="907"/>
    </location>
</feature>
<keyword evidence="5 7" id="KW-0067">ATP-binding</keyword>
<dbReference type="EMBL" id="HE616746">
    <property type="protein sequence ID" value="CCE92794.1"/>
    <property type="molecule type" value="Genomic_DNA"/>
</dbReference>
<evidence type="ECO:0000256" key="6">
    <source>
        <dbReference type="ARBA" id="ARBA00050665"/>
    </source>
</evidence>
<dbReference type="Gene3D" id="1.10.8.60">
    <property type="match status" value="1"/>
</dbReference>
<feature type="binding site" evidence="7">
    <location>
        <begin position="509"/>
        <end position="516"/>
    </location>
    <ligand>
        <name>ATP</name>
        <dbReference type="ChEBI" id="CHEBI:30616"/>
    </ligand>
</feature>
<dbReference type="PROSITE" id="PS51786">
    <property type="entry name" value="LON_PROTEOLYTIC"/>
    <property type="match status" value="1"/>
</dbReference>
<dbReference type="InterPro" id="IPR003959">
    <property type="entry name" value="ATPase_AAA_core"/>
</dbReference>
<dbReference type="FunFam" id="3.40.50.300:FF:000021">
    <property type="entry name" value="Lon protease homolog"/>
    <property type="match status" value="1"/>
</dbReference>
<dbReference type="HAMAP" id="MF_03121">
    <property type="entry name" value="lonp2_euk"/>
    <property type="match status" value="1"/>
</dbReference>
<keyword evidence="3 7" id="KW-0378">Hydrolase</keyword>
<dbReference type="EC" id="3.4.21.-" evidence="7"/>
<dbReference type="InterPro" id="IPR054594">
    <property type="entry name" value="Lon_lid"/>
</dbReference>
<keyword evidence="7" id="KW-0576">Peroxisome</keyword>
<organism evidence="11 12">
    <name type="scientific">Torulaspora delbrueckii</name>
    <name type="common">Yeast</name>
    <name type="synonym">Candida colliculosa</name>
    <dbReference type="NCBI Taxonomy" id="4950"/>
    <lineage>
        <taxon>Eukaryota</taxon>
        <taxon>Fungi</taxon>
        <taxon>Dikarya</taxon>
        <taxon>Ascomycota</taxon>
        <taxon>Saccharomycotina</taxon>
        <taxon>Saccharomycetes</taxon>
        <taxon>Saccharomycetales</taxon>
        <taxon>Saccharomycetaceae</taxon>
        <taxon>Torulaspora</taxon>
    </lineage>
</organism>
<dbReference type="RefSeq" id="XP_003682005.1">
    <property type="nucleotide sequence ID" value="XM_003681957.1"/>
</dbReference>
<evidence type="ECO:0000256" key="8">
    <source>
        <dbReference type="PROSITE-ProRule" id="PRU01122"/>
    </source>
</evidence>
<dbReference type="InterPro" id="IPR014721">
    <property type="entry name" value="Ribsml_uS5_D2-typ_fold_subgr"/>
</dbReference>
<comment type="catalytic activity">
    <reaction evidence="6">
        <text>Hydrolysis of proteins in presence of ATP.</text>
        <dbReference type="EC" id="3.4.21.53"/>
    </reaction>
</comment>
<dbReference type="GO" id="GO:0016485">
    <property type="term" value="P:protein processing"/>
    <property type="evidence" value="ECO:0007669"/>
    <property type="project" value="UniProtKB-UniRule"/>
</dbReference>
<dbReference type="Pfam" id="PF05362">
    <property type="entry name" value="Lon_C"/>
    <property type="match status" value="1"/>
</dbReference>
<feature type="compositionally biased region" description="Acidic residues" evidence="9">
    <location>
        <begin position="375"/>
        <end position="386"/>
    </location>
</feature>
<evidence type="ECO:0000256" key="7">
    <source>
        <dbReference type="HAMAP-Rule" id="MF_03121"/>
    </source>
</evidence>
<protein>
    <recommendedName>
        <fullName evidence="7">Lon protease homolog 2, peroxisomal</fullName>
        <ecNumber evidence="7">3.4.21.-</ecNumber>
    </recommendedName>
</protein>
<dbReference type="GO" id="GO:0005524">
    <property type="term" value="F:ATP binding"/>
    <property type="evidence" value="ECO:0007669"/>
    <property type="project" value="UniProtKB-UniRule"/>
</dbReference>
<evidence type="ECO:0000256" key="3">
    <source>
        <dbReference type="ARBA" id="ARBA00022801"/>
    </source>
</evidence>
<keyword evidence="2 7" id="KW-0547">Nucleotide-binding</keyword>
<dbReference type="InterPro" id="IPR027417">
    <property type="entry name" value="P-loop_NTPase"/>
</dbReference>
<feature type="region of interest" description="Disordered" evidence="9">
    <location>
        <begin position="356"/>
        <end position="386"/>
    </location>
</feature>
<evidence type="ECO:0000259" key="10">
    <source>
        <dbReference type="PROSITE" id="PS51786"/>
    </source>
</evidence>
<evidence type="ECO:0000313" key="12">
    <source>
        <dbReference type="Proteomes" id="UP000005627"/>
    </source>
</evidence>
<dbReference type="InParanoid" id="G8ZW00"/>
<name>G8ZW00_TORDE</name>
<evidence type="ECO:0000256" key="4">
    <source>
        <dbReference type="ARBA" id="ARBA00022825"/>
    </source>
</evidence>
<dbReference type="InterPro" id="IPR027065">
    <property type="entry name" value="Lon_Prtase"/>
</dbReference>
<dbReference type="GO" id="GO:0005782">
    <property type="term" value="C:peroxisomal matrix"/>
    <property type="evidence" value="ECO:0007669"/>
    <property type="project" value="UniProtKB-SubCell"/>
</dbReference>
<feature type="short sequence motif" description="Microbody targeting signal" evidence="7">
    <location>
        <begin position="994"/>
        <end position="996"/>
    </location>
</feature>
<accession>G8ZW00</accession>
<keyword evidence="12" id="KW-1185">Reference proteome</keyword>
<evidence type="ECO:0000256" key="9">
    <source>
        <dbReference type="SAM" id="MobiDB-lite"/>
    </source>
</evidence>
<evidence type="ECO:0000256" key="5">
    <source>
        <dbReference type="ARBA" id="ARBA00022840"/>
    </source>
</evidence>
<dbReference type="InterPro" id="IPR027501">
    <property type="entry name" value="Lonp2_euk"/>
</dbReference>
<keyword evidence="4 7" id="KW-0720">Serine protease</keyword>
<gene>
    <name evidence="11" type="primary">TDEL0E05510</name>
    <name evidence="11" type="ORF">TDEL_0E05510</name>
</gene>
<feature type="domain" description="Lon proteolytic" evidence="10">
    <location>
        <begin position="765"/>
        <end position="977"/>
    </location>
</feature>
<evidence type="ECO:0000256" key="1">
    <source>
        <dbReference type="ARBA" id="ARBA00022670"/>
    </source>
</evidence>
<dbReference type="Pfam" id="PF22667">
    <property type="entry name" value="Lon_lid"/>
    <property type="match status" value="1"/>
</dbReference>
<keyword evidence="1 7" id="KW-0645">Protease</keyword>
<dbReference type="STRING" id="1076872.G8ZW00"/>
<dbReference type="KEGG" id="tdl:TDEL_0E05510"/>
<dbReference type="SUPFAM" id="SSF54211">
    <property type="entry name" value="Ribosomal protein S5 domain 2-like"/>
    <property type="match status" value="1"/>
</dbReference>
<dbReference type="SUPFAM" id="SSF52540">
    <property type="entry name" value="P-loop containing nucleoside triphosphate hydrolases"/>
    <property type="match status" value="1"/>
</dbReference>
<dbReference type="SMART" id="SM00382">
    <property type="entry name" value="AAA"/>
    <property type="match status" value="1"/>
</dbReference>
<dbReference type="CDD" id="cd19500">
    <property type="entry name" value="RecA-like_Lon"/>
    <property type="match status" value="1"/>
</dbReference>
<dbReference type="Pfam" id="PF00004">
    <property type="entry name" value="AAA"/>
    <property type="match status" value="1"/>
</dbReference>
<sequence length="996" mass="110552">MLFSKTAGADKLPEFPCLVLHKTPLVVPLPGVIYKIAFERALGDEILGYFKKNEQYKSHFLLTDVKRYNKTTPGISVKSIDSLDRFGQKFDEDDKKSLYICLIPEQSKDLSVGCIAKISGVLMEEETVTISFKASTRATVKAPLLNSGTLIWTSQVLVCNDLSVVENLKDEQRQQIASDFLLLFEYVSDTINSFKKMYKSAAKKRSSQHLLLLSPLSNTLFFQLEKAQFNKAWSTISNQVDKLRIKSEKQRSSETVGEIACLMDLIVAVLPTSTAQKVDFLASLQVSIRNKNFKGILESFGQIFSTIYSSTEYVQRYFSEASNLEKSKLIANQLKSLRLYIEDVKAQNGQYSAHAQGRNVNSLVPSPSAGQKDNDEGDDDGWDEGDDDDDEMEKLKIFIKGLSGLGVHEDGIKMLKKDYKRFMTTNPQSAEYQVLRSYFDVVCDVPFGKYSNRDDIDLDKARRKLDKDHYGLQMVKKRLMEYLCVLKLNANLQHANDEKRKAPILLLVGPPGVGKTSIAKSVAEMLNLKFQRVSLGGVHNEAEIRGHRRTYVGAMCGLIINALRKSGRMNPLILLDEVDKVLSTVGSGSGHGNKINGDPGAALLEVLDPEQNSTFTDHYLGFPVDLSQVLFFCTGNDLAGISRPLLDRMEVIEIPGYTAEEKIQIGSRFLLPKQIRVNGLKACNQNFTLTNLAWSSMVQEYTRESGVRNLERQLATIVRGKIVEYVQDEYSAGHDEVLTRKELYKYLGFPLHPIATELLASVRIADKEGVVNGLSYNSDGTGSVLVFETIKTGSLGRPNGPKIKATGNLGNVLQESIDIGCSVVKSIIRRNLIDGADKSSFEDFLSSEYHLHVPMGAVSKDGPSAGTAITLALMSLALKRPVDSLLCMTGEISLRGKILPVGGLKEKLLGAKMYGMKRVLVPIANRSDVVQAVTDDIVPFAEDKSIHAELELAKKKMGLSVTYVNDIYDVIQYSWSDLSLRNLPPTSDHTSYISKI</sequence>